<keyword evidence="24" id="KW-1185">Reference proteome</keyword>
<evidence type="ECO:0000256" key="3">
    <source>
        <dbReference type="ARBA" id="ARBA00004239"/>
    </source>
</evidence>
<evidence type="ECO:0000256" key="5">
    <source>
        <dbReference type="ARBA" id="ARBA00022477"/>
    </source>
</evidence>
<dbReference type="GO" id="GO:0004720">
    <property type="term" value="F:protein-lysine 6-oxidase activity"/>
    <property type="evidence" value="ECO:0007669"/>
    <property type="project" value="UniProtKB-EC"/>
</dbReference>
<feature type="signal peptide" evidence="21">
    <location>
        <begin position="1"/>
        <end position="24"/>
    </location>
</feature>
<evidence type="ECO:0000256" key="1">
    <source>
        <dbReference type="ARBA" id="ARBA00001935"/>
    </source>
</evidence>
<dbReference type="PRINTS" id="PR00258">
    <property type="entry name" value="SPERACTRCPTR"/>
</dbReference>
<keyword evidence="10" id="KW-0677">Repeat</keyword>
<dbReference type="PANTHER" id="PTHR45817">
    <property type="entry name" value="LYSYL OXIDASE-LIKE-RELATED"/>
    <property type="match status" value="1"/>
</dbReference>
<protein>
    <recommendedName>
        <fullName evidence="18">protein-lysine 6-oxidase</fullName>
        <ecNumber evidence="18">1.4.3.13</ecNumber>
    </recommendedName>
</protein>
<gene>
    <name evidence="23" type="ORF">GWI33_003028</name>
</gene>
<dbReference type="PANTHER" id="PTHR45817:SF4">
    <property type="entry name" value="LYSYL OXIDASE-LIKE-RELATED"/>
    <property type="match status" value="1"/>
</dbReference>
<keyword evidence="11" id="KW-0801">TPQ</keyword>
<evidence type="ECO:0000256" key="12">
    <source>
        <dbReference type="ARBA" id="ARBA00022989"/>
    </source>
</evidence>
<feature type="domain" description="SRCR" evidence="22">
    <location>
        <begin position="49"/>
        <end position="150"/>
    </location>
</feature>
<comment type="cofactor">
    <cofactor evidence="1">
        <name>Cu cation</name>
        <dbReference type="ChEBI" id="CHEBI:23378"/>
    </cofactor>
</comment>
<evidence type="ECO:0000256" key="8">
    <source>
        <dbReference type="ARBA" id="ARBA00022723"/>
    </source>
</evidence>
<feature type="disulfide bond" evidence="20">
    <location>
        <begin position="200"/>
        <end position="264"/>
    </location>
</feature>
<evidence type="ECO:0000256" key="19">
    <source>
        <dbReference type="ARBA" id="ARBA00047861"/>
    </source>
</evidence>
<dbReference type="InterPro" id="IPR019828">
    <property type="entry name" value="Lysyl_oxidase_CS"/>
</dbReference>
<dbReference type="FunFam" id="3.10.250.10:FF:000016">
    <property type="entry name" value="Scavenger receptor cysteine-rich protein type 12"/>
    <property type="match status" value="1"/>
</dbReference>
<keyword evidence="9 21" id="KW-0732">Signal</keyword>
<dbReference type="Gene3D" id="3.10.250.10">
    <property type="entry name" value="SRCR-like domain"/>
    <property type="match status" value="2"/>
</dbReference>
<dbReference type="AlphaFoldDB" id="A0A834INY9"/>
<dbReference type="InterPro" id="IPR036772">
    <property type="entry name" value="SRCR-like_dom_sf"/>
</dbReference>
<feature type="chain" id="PRO_5032497730" description="protein-lysine 6-oxidase" evidence="21">
    <location>
        <begin position="25"/>
        <end position="487"/>
    </location>
</feature>
<dbReference type="InterPro" id="IPR001190">
    <property type="entry name" value="SRCR"/>
</dbReference>
<dbReference type="PRINTS" id="PR00074">
    <property type="entry name" value="LYSYLOXIDASE"/>
</dbReference>
<evidence type="ECO:0000256" key="6">
    <source>
        <dbReference type="ARBA" id="ARBA00022525"/>
    </source>
</evidence>
<evidence type="ECO:0000256" key="15">
    <source>
        <dbReference type="ARBA" id="ARBA00023136"/>
    </source>
</evidence>
<dbReference type="SMART" id="SM00202">
    <property type="entry name" value="SR"/>
    <property type="match status" value="2"/>
</dbReference>
<keyword evidence="16 20" id="KW-1015">Disulfide bond</keyword>
<name>A0A834INY9_RHYFE</name>
<dbReference type="FunFam" id="3.10.250.10:FF:000035">
    <property type="entry name" value="Lysyl oxidase-like 2"/>
    <property type="match status" value="1"/>
</dbReference>
<dbReference type="EC" id="1.4.3.13" evidence="18"/>
<comment type="subcellular location">
    <subcellularLocation>
        <location evidence="2">Membrane</location>
        <topology evidence="2">Single-pass membrane protein</topology>
    </subcellularLocation>
    <subcellularLocation>
        <location evidence="3">Secreted</location>
        <location evidence="3">Extracellular space</location>
    </subcellularLocation>
</comment>
<dbReference type="OrthoDB" id="547291at2759"/>
<evidence type="ECO:0000256" key="21">
    <source>
        <dbReference type="SAM" id="SignalP"/>
    </source>
</evidence>
<dbReference type="InterPro" id="IPR050912">
    <property type="entry name" value="LOX-like_protein"/>
</dbReference>
<proteinExistence type="inferred from homology"/>
<dbReference type="GO" id="GO:0005507">
    <property type="term" value="F:copper ion binding"/>
    <property type="evidence" value="ECO:0007669"/>
    <property type="project" value="InterPro"/>
</dbReference>
<evidence type="ECO:0000313" key="24">
    <source>
        <dbReference type="Proteomes" id="UP000625711"/>
    </source>
</evidence>
<evidence type="ECO:0000313" key="23">
    <source>
        <dbReference type="EMBL" id="KAF7282228.1"/>
    </source>
</evidence>
<sequence length="487" mass="54833">MAAFIKSLFLYLVLILITVELVCGDGAEKAKALLVKKHLKRLKKMDGGVRLVGGRLEYEGNVEILHNGTWGSVCDDEWDISEAKVICKQLGYDPEDAQPTTNSFFGIAKRKFWLDNVMCNGDEDELQHCRYESWGQNDCSYSEAAGVKCLEHNNTEIIETKKIVKMLPVKSKRLRLKGGRLPTEGRVEIKNDEGQWDVVCGEGWSLREALVVCRSLNLGYANDAVQTTFFGGKLGKLSKAGVTCRGNESSFSECLYDAELTGTCRGSEVAGVSCTKLLADLVIDSNELIASSYLEDKAMFFLQCAMEENCVASTAYEIQKENNAWHLETRRLLRFTARIFNGGTADFRPSIPKHLWEWHMCHMHYHSMEVFATFDIFDHNNKRVAEGHKASFCLEDNQCIPGVEPKYACANYGDQGISVNCSDIYKHTVDCQWVDISDLEPGNYKMKVTVNPEYKVAEMNYENNAAVCDFIYEETRGIIQNCYLTGP</sequence>
<dbReference type="EMBL" id="JAACXV010000183">
    <property type="protein sequence ID" value="KAF7282228.1"/>
    <property type="molecule type" value="Genomic_DNA"/>
</dbReference>
<evidence type="ECO:0000256" key="13">
    <source>
        <dbReference type="ARBA" id="ARBA00023002"/>
    </source>
</evidence>
<keyword evidence="17" id="KW-0325">Glycoprotein</keyword>
<dbReference type="Pfam" id="PF00530">
    <property type="entry name" value="SRCR"/>
    <property type="match status" value="2"/>
</dbReference>
<evidence type="ECO:0000256" key="10">
    <source>
        <dbReference type="ARBA" id="ARBA00022737"/>
    </source>
</evidence>
<comment type="caution">
    <text evidence="20">Lacks conserved residue(s) required for the propagation of feature annotation.</text>
</comment>
<reference evidence="23" key="1">
    <citation type="submission" date="2020-08" db="EMBL/GenBank/DDBJ databases">
        <title>Genome sequencing and assembly of the red palm weevil Rhynchophorus ferrugineus.</title>
        <authorList>
            <person name="Dias G.B."/>
            <person name="Bergman C.M."/>
            <person name="Manee M."/>
        </authorList>
    </citation>
    <scope>NUCLEOTIDE SEQUENCE</scope>
    <source>
        <strain evidence="23">AA-2017</strain>
        <tissue evidence="23">Whole larva</tissue>
    </source>
</reference>
<keyword evidence="12" id="KW-1133">Transmembrane helix</keyword>
<dbReference type="PROSITE" id="PS00926">
    <property type="entry name" value="LYSYL_OXIDASE"/>
    <property type="match status" value="1"/>
</dbReference>
<evidence type="ECO:0000256" key="4">
    <source>
        <dbReference type="ARBA" id="ARBA00007492"/>
    </source>
</evidence>
<keyword evidence="7" id="KW-0812">Transmembrane</keyword>
<feature type="domain" description="SRCR" evidence="22">
    <location>
        <begin position="174"/>
        <end position="275"/>
    </location>
</feature>
<dbReference type="PROSITE" id="PS00420">
    <property type="entry name" value="SRCR_1"/>
    <property type="match status" value="1"/>
</dbReference>
<comment type="similarity">
    <text evidence="4">Belongs to the lysyl oxidase family.</text>
</comment>
<evidence type="ECO:0000256" key="7">
    <source>
        <dbReference type="ARBA" id="ARBA00022692"/>
    </source>
</evidence>
<evidence type="ECO:0000256" key="9">
    <source>
        <dbReference type="ARBA" id="ARBA00022729"/>
    </source>
</evidence>
<organism evidence="23 24">
    <name type="scientific">Rhynchophorus ferrugineus</name>
    <name type="common">Red palm weevil</name>
    <name type="synonym">Curculio ferrugineus</name>
    <dbReference type="NCBI Taxonomy" id="354439"/>
    <lineage>
        <taxon>Eukaryota</taxon>
        <taxon>Metazoa</taxon>
        <taxon>Ecdysozoa</taxon>
        <taxon>Arthropoda</taxon>
        <taxon>Hexapoda</taxon>
        <taxon>Insecta</taxon>
        <taxon>Pterygota</taxon>
        <taxon>Neoptera</taxon>
        <taxon>Endopterygota</taxon>
        <taxon>Coleoptera</taxon>
        <taxon>Polyphaga</taxon>
        <taxon>Cucujiformia</taxon>
        <taxon>Curculionidae</taxon>
        <taxon>Dryophthorinae</taxon>
        <taxon>Rhynchophorus</taxon>
    </lineage>
</organism>
<keyword evidence="13" id="KW-0560">Oxidoreductase</keyword>
<keyword evidence="15" id="KW-0472">Membrane</keyword>
<dbReference type="GO" id="GO:0016020">
    <property type="term" value="C:membrane"/>
    <property type="evidence" value="ECO:0007669"/>
    <property type="project" value="UniProtKB-SubCell"/>
</dbReference>
<comment type="catalytic activity">
    <reaction evidence="19">
        <text>L-lysyl-[protein] + O2 + H2O = (S)-2-amino-6-oxohexanoyl-[protein] + H2O2 + NH4(+)</text>
        <dbReference type="Rhea" id="RHEA:24544"/>
        <dbReference type="Rhea" id="RHEA-COMP:9752"/>
        <dbReference type="Rhea" id="RHEA-COMP:12448"/>
        <dbReference type="ChEBI" id="CHEBI:15377"/>
        <dbReference type="ChEBI" id="CHEBI:15379"/>
        <dbReference type="ChEBI" id="CHEBI:16240"/>
        <dbReference type="ChEBI" id="CHEBI:28938"/>
        <dbReference type="ChEBI" id="CHEBI:29969"/>
        <dbReference type="ChEBI" id="CHEBI:131803"/>
        <dbReference type="EC" id="1.4.3.13"/>
    </reaction>
</comment>
<dbReference type="SUPFAM" id="SSF56487">
    <property type="entry name" value="SRCR-like"/>
    <property type="match status" value="2"/>
</dbReference>
<evidence type="ECO:0000256" key="2">
    <source>
        <dbReference type="ARBA" id="ARBA00004167"/>
    </source>
</evidence>
<keyword evidence="8" id="KW-0479">Metal-binding</keyword>
<keyword evidence="6" id="KW-0964">Secreted</keyword>
<feature type="disulfide bond" evidence="20">
    <location>
        <begin position="213"/>
        <end position="274"/>
    </location>
</feature>
<evidence type="ECO:0000256" key="14">
    <source>
        <dbReference type="ARBA" id="ARBA00023008"/>
    </source>
</evidence>
<feature type="disulfide bond" evidence="20">
    <location>
        <begin position="244"/>
        <end position="254"/>
    </location>
</feature>
<evidence type="ECO:0000256" key="11">
    <source>
        <dbReference type="ARBA" id="ARBA00022772"/>
    </source>
</evidence>
<evidence type="ECO:0000256" key="16">
    <source>
        <dbReference type="ARBA" id="ARBA00023157"/>
    </source>
</evidence>
<keyword evidence="14" id="KW-0186">Copper</keyword>
<evidence type="ECO:0000256" key="18">
    <source>
        <dbReference type="ARBA" id="ARBA00038869"/>
    </source>
</evidence>
<dbReference type="PROSITE" id="PS50287">
    <property type="entry name" value="SRCR_2"/>
    <property type="match status" value="2"/>
</dbReference>
<dbReference type="GO" id="GO:0005615">
    <property type="term" value="C:extracellular space"/>
    <property type="evidence" value="ECO:0007669"/>
    <property type="project" value="TreeGrafter"/>
</dbReference>
<comment type="caution">
    <text evidence="23">The sequence shown here is derived from an EMBL/GenBank/DDBJ whole genome shotgun (WGS) entry which is preliminary data.</text>
</comment>
<accession>A0A834INY9</accession>
<dbReference type="Pfam" id="PF01186">
    <property type="entry name" value="Lysyl_oxidase"/>
    <property type="match status" value="1"/>
</dbReference>
<evidence type="ECO:0000256" key="20">
    <source>
        <dbReference type="PROSITE-ProRule" id="PRU00196"/>
    </source>
</evidence>
<dbReference type="Proteomes" id="UP000625711">
    <property type="component" value="Unassembled WGS sequence"/>
</dbReference>
<feature type="disulfide bond" evidence="20">
    <location>
        <begin position="119"/>
        <end position="129"/>
    </location>
</feature>
<evidence type="ECO:0000259" key="22">
    <source>
        <dbReference type="PROSITE" id="PS50287"/>
    </source>
</evidence>
<dbReference type="InterPro" id="IPR001695">
    <property type="entry name" value="Lysyl_oxidase"/>
</dbReference>
<keyword evidence="5" id="KW-0886">LTQ</keyword>
<evidence type="ECO:0000256" key="17">
    <source>
        <dbReference type="ARBA" id="ARBA00023180"/>
    </source>
</evidence>